<feature type="transmembrane region" description="Helical" evidence="6">
    <location>
        <begin position="378"/>
        <end position="397"/>
    </location>
</feature>
<evidence type="ECO:0000256" key="3">
    <source>
        <dbReference type="ARBA" id="ARBA00022989"/>
    </source>
</evidence>
<accession>A0AA39CNV0</accession>
<evidence type="ECO:0000256" key="2">
    <source>
        <dbReference type="ARBA" id="ARBA00022692"/>
    </source>
</evidence>
<feature type="transmembrane region" description="Helical" evidence="6">
    <location>
        <begin position="177"/>
        <end position="196"/>
    </location>
</feature>
<dbReference type="CDD" id="cd17502">
    <property type="entry name" value="MFS_Azr1_MDR_like"/>
    <property type="match status" value="1"/>
</dbReference>
<keyword evidence="3 6" id="KW-1133">Transmembrane helix</keyword>
<feature type="domain" description="Major facilitator superfamily (MFS) profile" evidence="7">
    <location>
        <begin position="112"/>
        <end position="588"/>
    </location>
</feature>
<proteinExistence type="predicted"/>
<protein>
    <recommendedName>
        <fullName evidence="7">Major facilitator superfamily (MFS) profile domain-containing protein</fullName>
    </recommendedName>
</protein>
<evidence type="ECO:0000256" key="5">
    <source>
        <dbReference type="SAM" id="MobiDB-lite"/>
    </source>
</evidence>
<evidence type="ECO:0000256" key="1">
    <source>
        <dbReference type="ARBA" id="ARBA00004141"/>
    </source>
</evidence>
<keyword evidence="9" id="KW-1185">Reference proteome</keyword>
<reference evidence="8" key="1">
    <citation type="submission" date="2022-10" db="EMBL/GenBank/DDBJ databases">
        <title>Culturing micro-colonial fungi from biological soil crusts in the Mojave desert and describing Neophaeococcomyces mojavensis, and introducing the new genera and species Taxawa tesnikishii.</title>
        <authorList>
            <person name="Kurbessoian T."/>
            <person name="Stajich J.E."/>
        </authorList>
    </citation>
    <scope>NUCLEOTIDE SEQUENCE</scope>
    <source>
        <strain evidence="8">TK_41</strain>
    </source>
</reference>
<dbReference type="GO" id="GO:0005886">
    <property type="term" value="C:plasma membrane"/>
    <property type="evidence" value="ECO:0007669"/>
    <property type="project" value="TreeGrafter"/>
</dbReference>
<evidence type="ECO:0000313" key="8">
    <source>
        <dbReference type="EMBL" id="KAJ9615146.1"/>
    </source>
</evidence>
<organism evidence="8 9">
    <name type="scientific">Cladophialophora chaetospira</name>
    <dbReference type="NCBI Taxonomy" id="386627"/>
    <lineage>
        <taxon>Eukaryota</taxon>
        <taxon>Fungi</taxon>
        <taxon>Dikarya</taxon>
        <taxon>Ascomycota</taxon>
        <taxon>Pezizomycotina</taxon>
        <taxon>Eurotiomycetes</taxon>
        <taxon>Chaetothyriomycetidae</taxon>
        <taxon>Chaetothyriales</taxon>
        <taxon>Herpotrichiellaceae</taxon>
        <taxon>Cladophialophora</taxon>
    </lineage>
</organism>
<feature type="compositionally biased region" description="Acidic residues" evidence="5">
    <location>
        <begin position="613"/>
        <end position="626"/>
    </location>
</feature>
<comment type="caution">
    <text evidence="8">The sequence shown here is derived from an EMBL/GenBank/DDBJ whole genome shotgun (WGS) entry which is preliminary data.</text>
</comment>
<feature type="transmembrane region" description="Helical" evidence="6">
    <location>
        <begin position="202"/>
        <end position="227"/>
    </location>
</feature>
<dbReference type="SUPFAM" id="SSF103473">
    <property type="entry name" value="MFS general substrate transporter"/>
    <property type="match status" value="1"/>
</dbReference>
<dbReference type="PANTHER" id="PTHR23501">
    <property type="entry name" value="MAJOR FACILITATOR SUPERFAMILY"/>
    <property type="match status" value="1"/>
</dbReference>
<keyword evidence="2 6" id="KW-0812">Transmembrane</keyword>
<feature type="transmembrane region" description="Helical" evidence="6">
    <location>
        <begin position="265"/>
        <end position="285"/>
    </location>
</feature>
<sequence length="649" mass="69897">MSCSNDTAQDEDRSRSAPATSSLGIVQYEPATTRDENTSMTDLSNSGFTHNNEKQTAAVLPGEIDSSNTTSVSTTDLSSLVTAAKGKGSALAAVSPNRVPPQSLSRFQFILIVLALCLAIFLVTLDNLIISTAIPTITNTFHSLDDVAWYGSSYLFTTCSFQLVFGKAYTFASPKYVFIFAIFLFEVGSAVCGAAPSSVALILGRTIAGIGSAGVFSGALIIVAGLVPLDKRPIYNAVLNSMYGIASVIGPLIGGVLTDNLSWRWCFYINLPLGGVSVVVIFFALRSKSSNTSSKSTLSWKQKLAYFDILGTSTLIPAVICLILALQWGGTTYSWSNFRIPLLFTFSFLLTALFAYIQLRQPGQNATLPPRILKQRTMAAASSFTVANAGPFFIFYIVNLDHLCLGVIVTSLASGAGTAWLGYYAPFFYASTLLQTIGAGLMTSWDVNTGTAVQVGYQIIYGFGVGFAMNLPFMCASTVLAEEDIAIGTAIITFFQTLSGAIFVAVGQNVYLNKLASALMRDLPNLDPNLVLHVGATDLKNVVPREDLTVVKQAYNDALTHMWYICVALACATVLGTVGIEWTNVKKKSDKADNILKAANDSETETKTPCEDIQAEEHDDNEEQGEEEQHRSTEEHEVSDEHRTGEILV</sequence>
<dbReference type="GO" id="GO:0022857">
    <property type="term" value="F:transmembrane transporter activity"/>
    <property type="evidence" value="ECO:0007669"/>
    <property type="project" value="InterPro"/>
</dbReference>
<keyword evidence="4 6" id="KW-0472">Membrane</keyword>
<feature type="region of interest" description="Disordered" evidence="5">
    <location>
        <begin position="1"/>
        <end position="50"/>
    </location>
</feature>
<dbReference type="InterPro" id="IPR036259">
    <property type="entry name" value="MFS_trans_sf"/>
</dbReference>
<feature type="transmembrane region" description="Helical" evidence="6">
    <location>
        <begin position="562"/>
        <end position="582"/>
    </location>
</feature>
<dbReference type="Gene3D" id="1.20.1250.20">
    <property type="entry name" value="MFS general substrate transporter like domains"/>
    <property type="match status" value="1"/>
</dbReference>
<dbReference type="EMBL" id="JAPDRK010000002">
    <property type="protein sequence ID" value="KAJ9615146.1"/>
    <property type="molecule type" value="Genomic_DNA"/>
</dbReference>
<feature type="transmembrane region" description="Helical" evidence="6">
    <location>
        <begin position="234"/>
        <end position="253"/>
    </location>
</feature>
<dbReference type="PROSITE" id="PS50850">
    <property type="entry name" value="MFS"/>
    <property type="match status" value="1"/>
</dbReference>
<feature type="transmembrane region" description="Helical" evidence="6">
    <location>
        <begin position="487"/>
        <end position="511"/>
    </location>
</feature>
<dbReference type="InterPro" id="IPR011701">
    <property type="entry name" value="MFS"/>
</dbReference>
<dbReference type="InterPro" id="IPR020846">
    <property type="entry name" value="MFS_dom"/>
</dbReference>
<evidence type="ECO:0000256" key="4">
    <source>
        <dbReference type="ARBA" id="ARBA00023136"/>
    </source>
</evidence>
<feature type="transmembrane region" description="Helical" evidence="6">
    <location>
        <begin position="459"/>
        <end position="480"/>
    </location>
</feature>
<feature type="transmembrane region" description="Helical" evidence="6">
    <location>
        <begin position="109"/>
        <end position="135"/>
    </location>
</feature>
<dbReference type="FunFam" id="1.20.1720.10:FF:000012">
    <property type="entry name" value="MFS toxin efflux pump (AflT)"/>
    <property type="match status" value="1"/>
</dbReference>
<feature type="region of interest" description="Disordered" evidence="5">
    <location>
        <begin position="597"/>
        <end position="649"/>
    </location>
</feature>
<feature type="transmembrane region" description="Helical" evidence="6">
    <location>
        <begin position="147"/>
        <end position="165"/>
    </location>
</feature>
<feature type="transmembrane region" description="Helical" evidence="6">
    <location>
        <begin position="428"/>
        <end position="447"/>
    </location>
</feature>
<evidence type="ECO:0000259" key="7">
    <source>
        <dbReference type="PROSITE" id="PS50850"/>
    </source>
</evidence>
<name>A0AA39CNV0_9EURO</name>
<dbReference type="AlphaFoldDB" id="A0AA39CNV0"/>
<evidence type="ECO:0000313" key="9">
    <source>
        <dbReference type="Proteomes" id="UP001172673"/>
    </source>
</evidence>
<feature type="compositionally biased region" description="Polar residues" evidence="5">
    <location>
        <begin position="38"/>
        <end position="50"/>
    </location>
</feature>
<comment type="subcellular location">
    <subcellularLocation>
        <location evidence="1">Membrane</location>
        <topology evidence="1">Multi-pass membrane protein</topology>
    </subcellularLocation>
</comment>
<dbReference type="PRINTS" id="PR01036">
    <property type="entry name" value="TCRTETB"/>
</dbReference>
<feature type="compositionally biased region" description="Basic and acidic residues" evidence="5">
    <location>
        <begin position="627"/>
        <end position="649"/>
    </location>
</feature>
<feature type="transmembrane region" description="Helical" evidence="6">
    <location>
        <begin position="338"/>
        <end position="357"/>
    </location>
</feature>
<evidence type="ECO:0000256" key="6">
    <source>
        <dbReference type="SAM" id="Phobius"/>
    </source>
</evidence>
<gene>
    <name evidence="8" type="ORF">H2200_001220</name>
</gene>
<dbReference type="PANTHER" id="PTHR23501:SF199">
    <property type="entry name" value="MFS EFFLUX TRANSPORTER INPD-RELATED"/>
    <property type="match status" value="1"/>
</dbReference>
<dbReference type="Proteomes" id="UP001172673">
    <property type="component" value="Unassembled WGS sequence"/>
</dbReference>
<dbReference type="Pfam" id="PF07690">
    <property type="entry name" value="MFS_1"/>
    <property type="match status" value="1"/>
</dbReference>
<feature type="transmembrane region" description="Helical" evidence="6">
    <location>
        <begin position="305"/>
        <end position="326"/>
    </location>
</feature>